<dbReference type="NCBIfam" id="NF011927">
    <property type="entry name" value="PRK15398.1"/>
    <property type="match status" value="1"/>
</dbReference>
<dbReference type="GO" id="GO:0008774">
    <property type="term" value="F:acetaldehyde dehydrogenase (acetylating) activity"/>
    <property type="evidence" value="ECO:0007669"/>
    <property type="project" value="InterPro"/>
</dbReference>
<dbReference type="Proteomes" id="UP000008957">
    <property type="component" value="Chromosome"/>
</dbReference>
<dbReference type="AlphaFoldDB" id="A0AB94IXL9"/>
<dbReference type="PANTHER" id="PTHR11699">
    <property type="entry name" value="ALDEHYDE DEHYDROGENASE-RELATED"/>
    <property type="match status" value="1"/>
</dbReference>
<feature type="domain" description="Aldehyde dehydrogenase" evidence="3">
    <location>
        <begin position="25"/>
        <end position="412"/>
    </location>
</feature>
<dbReference type="Gene3D" id="3.40.309.10">
    <property type="entry name" value="Aldehyde Dehydrogenase, Chain A, domain 2"/>
    <property type="match status" value="1"/>
</dbReference>
<accession>A0AB94IXL9</accession>
<keyword evidence="5" id="KW-1185">Reference proteome</keyword>
<dbReference type="InterPro" id="IPR016163">
    <property type="entry name" value="Ald_DH_C"/>
</dbReference>
<dbReference type="InterPro" id="IPR016162">
    <property type="entry name" value="Ald_DH_N"/>
</dbReference>
<reference evidence="5" key="1">
    <citation type="submission" date="2010-03" db="EMBL/GenBank/DDBJ databases">
        <title>The genome sequence of Synergistetes sp. SGP1.</title>
        <authorList>
            <consortium name="metaHIT consortium -- http://www.metahit.eu/"/>
            <person name="Pajon A."/>
            <person name="Turner K."/>
            <person name="Parkhill J."/>
            <person name="Wade W."/>
            <person name="Vartoukian S."/>
        </authorList>
    </citation>
    <scope>NUCLEOTIDE SEQUENCE [LARGE SCALE GENOMIC DNA]</scope>
    <source>
        <strain evidence="5">SGP1</strain>
    </source>
</reference>
<dbReference type="SUPFAM" id="SSF53720">
    <property type="entry name" value="ALDH-like"/>
    <property type="match status" value="1"/>
</dbReference>
<dbReference type="Gene3D" id="3.40.605.10">
    <property type="entry name" value="Aldehyde Dehydrogenase, Chain A, domain 1"/>
    <property type="match status" value="1"/>
</dbReference>
<protein>
    <submittedName>
        <fullName evidence="4">NAD-dependent aldehyde dehydrogenases</fullName>
    </submittedName>
</protein>
<keyword evidence="1" id="KW-0560">Oxidoreductase</keyword>
<dbReference type="PIRSF" id="PIRSF036410">
    <property type="entry name" value="EutE_PduP"/>
    <property type="match status" value="1"/>
</dbReference>
<gene>
    <name evidence="4" type="ORF">SY1_15720</name>
</gene>
<evidence type="ECO:0000256" key="2">
    <source>
        <dbReference type="ARBA" id="ARBA00023027"/>
    </source>
</evidence>
<sequence length="457" mass="49162">MDTRQMEKIVRDVILRMQEERGEGNGSEVAVLTERARAAQAIWHGDFNIAAKTAVITRLRQDLRPHVEELAKMACEETGMGRFEDKVLKKRVAIEKTPGPEFFTTHAVSGDNGLVLEELAPFGVIASICPSTNPVASVINNTICMIAGGNAVVFAPHPGAAKCTHRTVEIVMKSLRESGAPDGLISSLQHVSLDAMNELMTSPNVNLISATGGPGVVRAALQSGKPAIGAGPGNPPVVVDETADVEQAAIDIITGASFDNNLQCIAEKEIIAVNCIADDLRAAMLRNGAFELKDPAKVDELLKMTLEKGKPSRKWVGRPASLLLEQLGYKVEPKTRIILVETGEDHPFAQEEMLMPILPLIRAADFEEALAMAKRLEHGFRHSACIHSSNVNHMSRMAREMQTTVFVKNAPTLAAIGVGGDCPTAFTIATATGEGPTTPASFCRTRRCVLHGAFRII</sequence>
<evidence type="ECO:0000313" key="4">
    <source>
        <dbReference type="EMBL" id="CBL28563.1"/>
    </source>
</evidence>
<proteinExistence type="predicted"/>
<name>A0AB94IXL9_9BACT</name>
<evidence type="ECO:0000313" key="5">
    <source>
        <dbReference type="Proteomes" id="UP000008957"/>
    </source>
</evidence>
<dbReference type="Pfam" id="PF00171">
    <property type="entry name" value="Aldedh"/>
    <property type="match status" value="1"/>
</dbReference>
<evidence type="ECO:0000259" key="3">
    <source>
        <dbReference type="Pfam" id="PF00171"/>
    </source>
</evidence>
<dbReference type="InterPro" id="IPR016161">
    <property type="entry name" value="Ald_DH/histidinol_DH"/>
</dbReference>
<dbReference type="RefSeq" id="WP_015556710.1">
    <property type="nucleotide sequence ID" value="NC_021038.1"/>
</dbReference>
<evidence type="ECO:0000256" key="1">
    <source>
        <dbReference type="ARBA" id="ARBA00023002"/>
    </source>
</evidence>
<dbReference type="EMBL" id="FP929056">
    <property type="protein sequence ID" value="CBL28563.1"/>
    <property type="molecule type" value="Genomic_DNA"/>
</dbReference>
<dbReference type="KEGG" id="sbr:SY1_15720"/>
<dbReference type="InterPro" id="IPR012408">
    <property type="entry name" value="Acetald_propionald_DH-rel"/>
</dbReference>
<organism evidence="4 5">
    <name type="scientific">Fretibacterium fastidiosum</name>
    <dbReference type="NCBI Taxonomy" id="651822"/>
    <lineage>
        <taxon>Bacteria</taxon>
        <taxon>Thermotogati</taxon>
        <taxon>Synergistota</taxon>
        <taxon>Synergistia</taxon>
        <taxon>Synergistales</taxon>
        <taxon>Aminobacteriaceae</taxon>
        <taxon>Fretibacterium</taxon>
    </lineage>
</organism>
<reference evidence="4 5" key="2">
    <citation type="submission" date="2010-03" db="EMBL/GenBank/DDBJ databases">
        <authorList>
            <person name="Pajon A."/>
        </authorList>
    </citation>
    <scope>NUCLEOTIDE SEQUENCE [LARGE SCALE GENOMIC DNA]</scope>
    <source>
        <strain evidence="4 5">SGP1</strain>
    </source>
</reference>
<dbReference type="InterPro" id="IPR015590">
    <property type="entry name" value="Aldehyde_DH_dom"/>
</dbReference>
<keyword evidence="2" id="KW-0520">NAD</keyword>